<dbReference type="RefSeq" id="XP_002940306.1">
    <property type="nucleotide sequence ID" value="XM_002940260.3"/>
</dbReference>
<dbReference type="OMA" id="WCGNCRR"/>
<accession>A0A803KA02</accession>
<evidence type="ECO:0000313" key="4">
    <source>
        <dbReference type="Ensembl" id="ENSXETP00000117209"/>
    </source>
</evidence>
<evidence type="ECO:0000313" key="5">
    <source>
        <dbReference type="Proteomes" id="UP000008143"/>
    </source>
</evidence>
<evidence type="ECO:0000313" key="7">
    <source>
        <dbReference type="Xenbase" id="XB-GENE-29084023"/>
    </source>
</evidence>
<dbReference type="GeneID" id="100498068"/>
<evidence type="ECO:0000259" key="3">
    <source>
        <dbReference type="PROSITE" id="PS51352"/>
    </source>
</evidence>
<organism evidence="4">
    <name type="scientific">Xenopus tropicalis</name>
    <name type="common">Western clawed frog</name>
    <name type="synonym">Silurana tropicalis</name>
    <dbReference type="NCBI Taxonomy" id="8364"/>
    <lineage>
        <taxon>Eukaryota</taxon>
        <taxon>Metazoa</taxon>
        <taxon>Chordata</taxon>
        <taxon>Craniata</taxon>
        <taxon>Vertebrata</taxon>
        <taxon>Euteleostomi</taxon>
        <taxon>Amphibia</taxon>
        <taxon>Batrachia</taxon>
        <taxon>Anura</taxon>
        <taxon>Pipoidea</taxon>
        <taxon>Pipidae</taxon>
        <taxon>Xenopodinae</taxon>
        <taxon>Xenopus</taxon>
        <taxon>Silurana</taxon>
    </lineage>
</organism>
<dbReference type="Xenbase" id="XB-GENE-29084023">
    <property type="gene designation" value="LOC100498068"/>
</dbReference>
<dbReference type="GeneTree" id="ENSGT00940000162445"/>
<gene>
    <name evidence="4 6 7" type="primary">LOC100498068</name>
</gene>
<protein>
    <submittedName>
        <fullName evidence="4 6">Thioredoxin</fullName>
    </submittedName>
</protein>
<dbReference type="InterPro" id="IPR013766">
    <property type="entry name" value="Thioredoxin_domain"/>
</dbReference>
<dbReference type="PROSITE" id="PS51352">
    <property type="entry name" value="THIOREDOXIN_2"/>
    <property type="match status" value="1"/>
</dbReference>
<evidence type="ECO:0000256" key="2">
    <source>
        <dbReference type="ARBA" id="ARBA00023284"/>
    </source>
</evidence>
<dbReference type="PANTHER" id="PTHR46115">
    <property type="entry name" value="THIOREDOXIN-LIKE PROTEIN 1"/>
    <property type="match status" value="1"/>
</dbReference>
<dbReference type="Ensembl" id="ENSXETT00000119117">
    <property type="protein sequence ID" value="ENSXETP00000117209"/>
    <property type="gene ID" value="ENSXETG00000044227"/>
</dbReference>
<dbReference type="InterPro" id="IPR036249">
    <property type="entry name" value="Thioredoxin-like_sf"/>
</dbReference>
<dbReference type="AlphaFoldDB" id="A0A803KA02"/>
<dbReference type="AGR" id="Xenbase:XB-GENE-29084023"/>
<proteinExistence type="predicted"/>
<dbReference type="KEGG" id="xtr:100498068"/>
<reference evidence="6" key="3">
    <citation type="submission" date="2025-04" db="UniProtKB">
        <authorList>
            <consortium name="RefSeq"/>
        </authorList>
    </citation>
    <scope>IDENTIFICATION</scope>
    <source>
        <strain evidence="6">Nigerian</strain>
        <tissue evidence="6">Liver and blood</tissue>
    </source>
</reference>
<reference evidence="4" key="2">
    <citation type="submission" date="2021-03" db="UniProtKB">
        <authorList>
            <consortium name="Ensembl"/>
        </authorList>
    </citation>
    <scope>IDENTIFICATION</scope>
</reference>
<dbReference type="GO" id="GO:0005829">
    <property type="term" value="C:cytosol"/>
    <property type="evidence" value="ECO:0000318"/>
    <property type="project" value="GO_Central"/>
</dbReference>
<dbReference type="OrthoDB" id="2121326at2759"/>
<sequence length="105" mass="12056">MVRYLKNMEELQYALQQAGPKLLVVKFFASWCGNCRRIAPEFEKLSGDYPNILLCQVDVDNASILAQQFQIRSVPTFFFYKDQNKIEAFSGADVPKLRGTVDRLC</sequence>
<evidence type="ECO:0000313" key="6">
    <source>
        <dbReference type="RefSeq" id="XP_002940306.1"/>
    </source>
</evidence>
<evidence type="ECO:0000256" key="1">
    <source>
        <dbReference type="ARBA" id="ARBA00023157"/>
    </source>
</evidence>
<reference evidence="4" key="1">
    <citation type="journal article" date="2010" name="Science">
        <title>The genome of the Western clawed frog Xenopus tropicalis.</title>
        <authorList>
            <person name="Hellsten U."/>
            <person name="Harland R.M."/>
            <person name="Gilchrist M.J."/>
            <person name="Hendrix D."/>
            <person name="Jurka J."/>
            <person name="Kapitonov V."/>
            <person name="Ovcharenko I."/>
            <person name="Putnam N.H."/>
            <person name="Shu S."/>
            <person name="Taher L."/>
            <person name="Blitz I.L."/>
            <person name="Blumberg B."/>
            <person name="Dichmann D.S."/>
            <person name="Dubchak I."/>
            <person name="Amaya E."/>
            <person name="Detter J.C."/>
            <person name="Fletcher R."/>
            <person name="Gerhard D.S."/>
            <person name="Goodstein D."/>
            <person name="Graves T."/>
            <person name="Grigoriev I.V."/>
            <person name="Grimwood J."/>
            <person name="Kawashima T."/>
            <person name="Lindquist E."/>
            <person name="Lucas S.M."/>
            <person name="Mead P.E."/>
            <person name="Mitros T."/>
            <person name="Ogino H."/>
            <person name="Ohta Y."/>
            <person name="Poliakov A.V."/>
            <person name="Pollet N."/>
            <person name="Robert J."/>
            <person name="Salamov A."/>
            <person name="Sater A.K."/>
            <person name="Schmutz J."/>
            <person name="Terry A."/>
            <person name="Vize P.D."/>
            <person name="Warren W.C."/>
            <person name="Wells D."/>
            <person name="Wills A."/>
            <person name="Wilson R.K."/>
            <person name="Zimmerman L.B."/>
            <person name="Zorn A.M."/>
            <person name="Grainger R."/>
            <person name="Grammer T."/>
            <person name="Khokha M.K."/>
            <person name="Richardson P.M."/>
            <person name="Rokhsar D.S."/>
        </authorList>
    </citation>
    <scope>NUCLEOTIDE SEQUENCE [LARGE SCALE GENOMIC DNA]</scope>
    <source>
        <strain evidence="4">Nigerian</strain>
    </source>
</reference>
<name>A0A803KA02_XENTR</name>
<dbReference type="CDD" id="cd02947">
    <property type="entry name" value="TRX_family"/>
    <property type="match status" value="1"/>
</dbReference>
<dbReference type="PRINTS" id="PR00421">
    <property type="entry name" value="THIOREDOXIN"/>
</dbReference>
<feature type="domain" description="Thioredoxin" evidence="3">
    <location>
        <begin position="1"/>
        <end position="105"/>
    </location>
</feature>
<dbReference type="GO" id="GO:0015035">
    <property type="term" value="F:protein-disulfide reductase activity"/>
    <property type="evidence" value="ECO:0000318"/>
    <property type="project" value="GO_Central"/>
</dbReference>
<dbReference type="Gene3D" id="3.40.30.10">
    <property type="entry name" value="Glutaredoxin"/>
    <property type="match status" value="1"/>
</dbReference>
<dbReference type="Proteomes" id="UP000008143">
    <property type="component" value="Chromosome 1"/>
</dbReference>
<keyword evidence="5" id="KW-1185">Reference proteome</keyword>
<keyword evidence="2" id="KW-0676">Redox-active center</keyword>
<dbReference type="SUPFAM" id="SSF52833">
    <property type="entry name" value="Thioredoxin-like"/>
    <property type="match status" value="1"/>
</dbReference>
<keyword evidence="1" id="KW-1015">Disulfide bond</keyword>
<dbReference type="Pfam" id="PF00085">
    <property type="entry name" value="Thioredoxin"/>
    <property type="match status" value="1"/>
</dbReference>